<feature type="non-terminal residue" evidence="1">
    <location>
        <position position="1"/>
    </location>
</feature>
<organism evidence="1">
    <name type="scientific">marine sediment metagenome</name>
    <dbReference type="NCBI Taxonomy" id="412755"/>
    <lineage>
        <taxon>unclassified sequences</taxon>
        <taxon>metagenomes</taxon>
        <taxon>ecological metagenomes</taxon>
    </lineage>
</organism>
<dbReference type="EMBL" id="BARU01027403">
    <property type="protein sequence ID" value="GAH73819.1"/>
    <property type="molecule type" value="Genomic_DNA"/>
</dbReference>
<comment type="caution">
    <text evidence="1">The sequence shown here is derived from an EMBL/GenBank/DDBJ whole genome shotgun (WGS) entry which is preliminary data.</text>
</comment>
<proteinExistence type="predicted"/>
<gene>
    <name evidence="1" type="ORF">S03H2_43872</name>
</gene>
<feature type="non-terminal residue" evidence="1">
    <location>
        <position position="269"/>
    </location>
</feature>
<sequence length="269" mass="31159">IENTWKGEGGIVTWERGGYNPSEVFAVLQDYEIELKKSEYFAEDVTFTNKIYFDEPLKGVLHDKVKFNKKPEDATYPKFDSYTKKFVIEDLYENIDYEGGLSMQGSKLVGTGTLENTAKLRIYKNDTLVLSAASVYFGFRSDRVSSLRTAVTIKLRNDSIFHSNLFFTYRVKFKELTLLKSDDYSSQAPYSNSYHKVDMNFDQLTWRMDEDIMTFSAPRGAAIGYAYFESVNYFNYNKFMNMMMLDRAHPLVSLKSFANKYGSDEFPVN</sequence>
<dbReference type="AlphaFoldDB" id="X1J642"/>
<protein>
    <submittedName>
        <fullName evidence="1">Uncharacterized protein</fullName>
    </submittedName>
</protein>
<reference evidence="1" key="1">
    <citation type="journal article" date="2014" name="Front. Microbiol.">
        <title>High frequency of phylogenetically diverse reductive dehalogenase-homologous genes in deep subseafloor sedimentary metagenomes.</title>
        <authorList>
            <person name="Kawai M."/>
            <person name="Futagami T."/>
            <person name="Toyoda A."/>
            <person name="Takaki Y."/>
            <person name="Nishi S."/>
            <person name="Hori S."/>
            <person name="Arai W."/>
            <person name="Tsubouchi T."/>
            <person name="Morono Y."/>
            <person name="Uchiyama I."/>
            <person name="Ito T."/>
            <person name="Fujiyama A."/>
            <person name="Inagaki F."/>
            <person name="Takami H."/>
        </authorList>
    </citation>
    <scope>NUCLEOTIDE SEQUENCE</scope>
    <source>
        <strain evidence="1">Expedition CK06-06</strain>
    </source>
</reference>
<evidence type="ECO:0000313" key="1">
    <source>
        <dbReference type="EMBL" id="GAH73819.1"/>
    </source>
</evidence>
<accession>X1J642</accession>
<name>X1J642_9ZZZZ</name>